<dbReference type="PANTHER" id="PTHR30383:SF29">
    <property type="entry name" value="SGNH HYDROLASE-TYPE ESTERASE DOMAIN-CONTAINING PROTEIN"/>
    <property type="match status" value="1"/>
</dbReference>
<dbReference type="Pfam" id="PF00326">
    <property type="entry name" value="Peptidase_S9"/>
    <property type="match status" value="1"/>
</dbReference>
<protein>
    <submittedName>
        <fullName evidence="3">Uncharacterized protein</fullName>
    </submittedName>
</protein>
<dbReference type="Pfam" id="PF13472">
    <property type="entry name" value="Lipase_GDSL_2"/>
    <property type="match status" value="1"/>
</dbReference>
<comment type="caution">
    <text evidence="3">The sequence shown here is derived from an EMBL/GenBank/DDBJ whole genome shotgun (WGS) entry which is preliminary data.</text>
</comment>
<evidence type="ECO:0000259" key="2">
    <source>
        <dbReference type="Pfam" id="PF13472"/>
    </source>
</evidence>
<evidence type="ECO:0000313" key="4">
    <source>
        <dbReference type="Proteomes" id="UP000680038"/>
    </source>
</evidence>
<gene>
    <name evidence="3" type="ORF">DYBT9275_02460</name>
</gene>
<dbReference type="InterPro" id="IPR001375">
    <property type="entry name" value="Peptidase_S9_cat"/>
</dbReference>
<dbReference type="PANTHER" id="PTHR30383">
    <property type="entry name" value="THIOESTERASE 1/PROTEASE 1/LYSOPHOSPHOLIPASE L1"/>
    <property type="match status" value="1"/>
</dbReference>
<dbReference type="GO" id="GO:0006508">
    <property type="term" value="P:proteolysis"/>
    <property type="evidence" value="ECO:0007669"/>
    <property type="project" value="InterPro"/>
</dbReference>
<feature type="domain" description="Peptidase S9 prolyl oligopeptidase catalytic" evidence="1">
    <location>
        <begin position="97"/>
        <end position="266"/>
    </location>
</feature>
<feature type="domain" description="SGNH hydrolase-type esterase" evidence="2">
    <location>
        <begin position="349"/>
        <end position="520"/>
    </location>
</feature>
<dbReference type="Proteomes" id="UP000680038">
    <property type="component" value="Unassembled WGS sequence"/>
</dbReference>
<dbReference type="EMBL" id="CAJRAF010000002">
    <property type="protein sequence ID" value="CAG5000421.1"/>
    <property type="molecule type" value="Genomic_DNA"/>
</dbReference>
<name>A0A916JBC9_9BACT</name>
<dbReference type="Gene3D" id="3.40.50.1820">
    <property type="entry name" value="alpha/beta hydrolase"/>
    <property type="match status" value="1"/>
</dbReference>
<dbReference type="SUPFAM" id="SSF52266">
    <property type="entry name" value="SGNH hydrolase"/>
    <property type="match status" value="1"/>
</dbReference>
<accession>A0A916JBC9</accession>
<reference evidence="3" key="1">
    <citation type="submission" date="2021-04" db="EMBL/GenBank/DDBJ databases">
        <authorList>
            <person name="Rodrigo-Torres L."/>
            <person name="Arahal R. D."/>
            <person name="Lucena T."/>
        </authorList>
    </citation>
    <scope>NUCLEOTIDE SEQUENCE</scope>
    <source>
        <strain evidence="3">CECT 9275</strain>
    </source>
</reference>
<dbReference type="GO" id="GO:0008236">
    <property type="term" value="F:serine-type peptidase activity"/>
    <property type="evidence" value="ECO:0007669"/>
    <property type="project" value="InterPro"/>
</dbReference>
<dbReference type="AlphaFoldDB" id="A0A916JBC9"/>
<sequence>MMAICIQYRDFMTFRIFLLLAFFGSFTFQISAQNDPKWDDTKSKDWPAEAKKVSIRSTIDGSEQPAYFYAATSAGPRPLVISLHTWSGDFAQKDTVVNFCIRKGYNYIHPNFRGPNNKPEACGSDLVVSDIDDAISWAQANSQTDPENIHVIGVSGGGYATVLTYMRSKHKIRSFSAYAGIYNLVDWYHESLGRKAKYAGDIAAATSGNRDEINIENAKKRSPFFTAKPVTDRQNSTLAIYCGIHDGYTGSVPISQSFNMYNKLVSDFNPAAPFARVPQEYINLMIRERTMPGGGDQGKILGRKIIYKNHYQDKISLTVFEGGHEMPPGDVLAHIPSKNILAIGDSNGALEYGWVNQLKTLRPADRIINTCISGNTIGFDNQDKKELNTLRNVDQILLKAEGKPDAVVIMLGTNDCKAIFAGQLKEVPENLDKLIKQIKSKTTDNRVQTPIFIVSPPPFGEDNTLADKYRGGSKRVEYLVQEFRKVAEKNKCYFIDTHSKIKTAYKYLTPDGIHLLAEGQYLLASVIHDEMNPLLNADTR</sequence>
<evidence type="ECO:0000313" key="3">
    <source>
        <dbReference type="EMBL" id="CAG5000421.1"/>
    </source>
</evidence>
<dbReference type="InterPro" id="IPR013830">
    <property type="entry name" value="SGNH_hydro"/>
</dbReference>
<dbReference type="InterPro" id="IPR051532">
    <property type="entry name" value="Ester_Hydrolysis_Enzymes"/>
</dbReference>
<evidence type="ECO:0000259" key="1">
    <source>
        <dbReference type="Pfam" id="PF00326"/>
    </source>
</evidence>
<organism evidence="3 4">
    <name type="scientific">Dyadobacter helix</name>
    <dbReference type="NCBI Taxonomy" id="2822344"/>
    <lineage>
        <taxon>Bacteria</taxon>
        <taxon>Pseudomonadati</taxon>
        <taxon>Bacteroidota</taxon>
        <taxon>Cytophagia</taxon>
        <taxon>Cytophagales</taxon>
        <taxon>Spirosomataceae</taxon>
        <taxon>Dyadobacter</taxon>
    </lineage>
</organism>
<dbReference type="GO" id="GO:0016788">
    <property type="term" value="F:hydrolase activity, acting on ester bonds"/>
    <property type="evidence" value="ECO:0007669"/>
    <property type="project" value="UniProtKB-ARBA"/>
</dbReference>
<dbReference type="InterPro" id="IPR036514">
    <property type="entry name" value="SGNH_hydro_sf"/>
</dbReference>
<dbReference type="InterPro" id="IPR029058">
    <property type="entry name" value="AB_hydrolase_fold"/>
</dbReference>
<keyword evidence="4" id="KW-1185">Reference proteome</keyword>
<dbReference type="SUPFAM" id="SSF53474">
    <property type="entry name" value="alpha/beta-Hydrolases"/>
    <property type="match status" value="1"/>
</dbReference>
<dbReference type="Gene3D" id="3.40.50.1110">
    <property type="entry name" value="SGNH hydrolase"/>
    <property type="match status" value="1"/>
</dbReference>
<proteinExistence type="predicted"/>